<organism evidence="3 4">
    <name type="scientific">Pedobacter terrae</name>
    <dbReference type="NCBI Taxonomy" id="405671"/>
    <lineage>
        <taxon>Bacteria</taxon>
        <taxon>Pseudomonadati</taxon>
        <taxon>Bacteroidota</taxon>
        <taxon>Sphingobacteriia</taxon>
        <taxon>Sphingobacteriales</taxon>
        <taxon>Sphingobacteriaceae</taxon>
        <taxon>Pedobacter</taxon>
    </lineage>
</organism>
<dbReference type="Gene3D" id="1.10.287.70">
    <property type="match status" value="1"/>
</dbReference>
<feature type="transmembrane region" description="Helical" evidence="1">
    <location>
        <begin position="209"/>
        <end position="231"/>
    </location>
</feature>
<feature type="transmembrane region" description="Helical" evidence="1">
    <location>
        <begin position="84"/>
        <end position="103"/>
    </location>
</feature>
<evidence type="ECO:0000256" key="1">
    <source>
        <dbReference type="SAM" id="Phobius"/>
    </source>
</evidence>
<name>A0A1G7XFD4_9SPHI</name>
<dbReference type="AlphaFoldDB" id="A0A1G7XFD4"/>
<evidence type="ECO:0000313" key="3">
    <source>
        <dbReference type="EMBL" id="SDG82975.1"/>
    </source>
</evidence>
<dbReference type="OrthoDB" id="9799090at2"/>
<sequence>MLANIKGFLTKLLLGEVNARPNNKLNPAIGNQWKNVKRIWNNTTYKDFGIERFIRLILGLSMFVFPGLYVRHISGRFGLQWRKIVLEFYVVVKILLPIIFFYYHLTNNIAIAFLSSYLAIETIFYLGSLIFLSSEFAAPMSYRRSLLMLFINYIELCLSYAVIYSYLNQNVAGFFGDKTLTSMQVIYFSFVTSSTLGYGDFTVHTSCGYALVISQIIVFLIFIALFLNFFASKIQDPTYYNSTVTYPKQKKLKQAQPKTAKSLNKDS</sequence>
<dbReference type="STRING" id="405671.SAMN05421827_111196"/>
<keyword evidence="1" id="KW-0472">Membrane</keyword>
<dbReference type="InterPro" id="IPR013099">
    <property type="entry name" value="K_chnl_dom"/>
</dbReference>
<reference evidence="4" key="1">
    <citation type="submission" date="2016-10" db="EMBL/GenBank/DDBJ databases">
        <authorList>
            <person name="Varghese N."/>
            <person name="Submissions S."/>
        </authorList>
    </citation>
    <scope>NUCLEOTIDE SEQUENCE [LARGE SCALE GENOMIC DNA]</scope>
    <source>
        <strain evidence="4">DSM 17933</strain>
    </source>
</reference>
<keyword evidence="1" id="KW-1133">Transmembrane helix</keyword>
<keyword evidence="4" id="KW-1185">Reference proteome</keyword>
<keyword evidence="1" id="KW-0812">Transmembrane</keyword>
<gene>
    <name evidence="3" type="ORF">SAMN05421827_111196</name>
</gene>
<dbReference type="Proteomes" id="UP000199643">
    <property type="component" value="Unassembled WGS sequence"/>
</dbReference>
<dbReference type="RefSeq" id="WP_090501316.1">
    <property type="nucleotide sequence ID" value="NZ_FNCH01000011.1"/>
</dbReference>
<protein>
    <submittedName>
        <fullName evidence="3">Ion channel</fullName>
    </submittedName>
</protein>
<feature type="domain" description="Potassium channel" evidence="2">
    <location>
        <begin position="156"/>
        <end position="235"/>
    </location>
</feature>
<dbReference type="SUPFAM" id="SSF81324">
    <property type="entry name" value="Voltage-gated potassium channels"/>
    <property type="match status" value="1"/>
</dbReference>
<feature type="transmembrane region" description="Helical" evidence="1">
    <location>
        <begin position="53"/>
        <end position="72"/>
    </location>
</feature>
<feature type="transmembrane region" description="Helical" evidence="1">
    <location>
        <begin position="109"/>
        <end position="134"/>
    </location>
</feature>
<dbReference type="EMBL" id="FNCH01000011">
    <property type="protein sequence ID" value="SDG82975.1"/>
    <property type="molecule type" value="Genomic_DNA"/>
</dbReference>
<dbReference type="Pfam" id="PF07885">
    <property type="entry name" value="Ion_trans_2"/>
    <property type="match status" value="1"/>
</dbReference>
<proteinExistence type="predicted"/>
<evidence type="ECO:0000259" key="2">
    <source>
        <dbReference type="Pfam" id="PF07885"/>
    </source>
</evidence>
<feature type="transmembrane region" description="Helical" evidence="1">
    <location>
        <begin position="146"/>
        <end position="167"/>
    </location>
</feature>
<accession>A0A1G7XFD4</accession>
<evidence type="ECO:0000313" key="4">
    <source>
        <dbReference type="Proteomes" id="UP000199643"/>
    </source>
</evidence>